<keyword evidence="3 7" id="KW-0732">Signal</keyword>
<feature type="chain" id="PRO_5037957621" evidence="7">
    <location>
        <begin position="28"/>
        <end position="50"/>
    </location>
</feature>
<keyword evidence="4" id="KW-0472">Membrane</keyword>
<reference evidence="8" key="1">
    <citation type="submission" date="2021-03" db="EMBL/GenBank/DDBJ databases">
        <title>novel species isolated from a fishpond in China.</title>
        <authorList>
            <person name="Lu H."/>
            <person name="Cai Z."/>
        </authorList>
    </citation>
    <scope>NUCLEOTIDE SEQUENCE</scope>
    <source>
        <strain evidence="8">JCM 30855</strain>
    </source>
</reference>
<accession>A0A939ISK6</accession>
<dbReference type="RefSeq" id="WP_206574947.1">
    <property type="nucleotide sequence ID" value="NZ_JAFKCV010000011.1"/>
</dbReference>
<dbReference type="GO" id="GO:0016020">
    <property type="term" value="C:membrane"/>
    <property type="evidence" value="ECO:0007669"/>
    <property type="project" value="InterPro"/>
</dbReference>
<evidence type="ECO:0000313" key="8">
    <source>
        <dbReference type="EMBL" id="MBN7826832.1"/>
    </source>
</evidence>
<dbReference type="Proteomes" id="UP000664654">
    <property type="component" value="Unassembled WGS sequence"/>
</dbReference>
<name>A0A939ISK6_9ALTE</name>
<sequence>MSTNTVSFRTGRLIAMLLVLLSSIGCATMEGAGEDIEDAGEAIQEEANQD</sequence>
<evidence type="ECO:0000256" key="6">
    <source>
        <dbReference type="ARBA" id="ARBA00023288"/>
    </source>
</evidence>
<evidence type="ECO:0000313" key="9">
    <source>
        <dbReference type="Proteomes" id="UP000664654"/>
    </source>
</evidence>
<keyword evidence="9" id="KW-1185">Reference proteome</keyword>
<dbReference type="AlphaFoldDB" id="A0A939ISK6"/>
<comment type="similarity">
    <text evidence="1">Belongs to the EcnA/EcnB lipoprotein family.</text>
</comment>
<keyword evidence="5" id="KW-0564">Palmitate</keyword>
<organism evidence="8 9">
    <name type="scientific">Bowmanella dokdonensis</name>
    <dbReference type="NCBI Taxonomy" id="751969"/>
    <lineage>
        <taxon>Bacteria</taxon>
        <taxon>Pseudomonadati</taxon>
        <taxon>Pseudomonadota</taxon>
        <taxon>Gammaproteobacteria</taxon>
        <taxon>Alteromonadales</taxon>
        <taxon>Alteromonadaceae</taxon>
        <taxon>Bowmanella</taxon>
    </lineage>
</organism>
<keyword evidence="6 8" id="KW-0449">Lipoprotein</keyword>
<comment type="caution">
    <text evidence="8">The sequence shown here is derived from an EMBL/GenBank/DDBJ whole genome shotgun (WGS) entry which is preliminary data.</text>
</comment>
<evidence type="ECO:0000256" key="4">
    <source>
        <dbReference type="ARBA" id="ARBA00023136"/>
    </source>
</evidence>
<evidence type="ECO:0000256" key="2">
    <source>
        <dbReference type="ARBA" id="ARBA00022475"/>
    </source>
</evidence>
<evidence type="ECO:0000256" key="3">
    <source>
        <dbReference type="ARBA" id="ARBA00022729"/>
    </source>
</evidence>
<keyword evidence="2" id="KW-1003">Cell membrane</keyword>
<protein>
    <submittedName>
        <fullName evidence="8">Entericidin A/B family lipoprotein</fullName>
    </submittedName>
</protein>
<gene>
    <name evidence="8" type="ORF">J0A66_16470</name>
</gene>
<evidence type="ECO:0000256" key="1">
    <source>
        <dbReference type="ARBA" id="ARBA00010296"/>
    </source>
</evidence>
<proteinExistence type="inferred from homology"/>
<dbReference type="Pfam" id="PF08085">
    <property type="entry name" value="Entericidin"/>
    <property type="match status" value="1"/>
</dbReference>
<feature type="signal peptide" evidence="7">
    <location>
        <begin position="1"/>
        <end position="27"/>
    </location>
</feature>
<dbReference type="InterPro" id="IPR012556">
    <property type="entry name" value="Entericidin"/>
</dbReference>
<evidence type="ECO:0000256" key="5">
    <source>
        <dbReference type="ARBA" id="ARBA00023139"/>
    </source>
</evidence>
<dbReference type="EMBL" id="JAFKCV010000011">
    <property type="protein sequence ID" value="MBN7826832.1"/>
    <property type="molecule type" value="Genomic_DNA"/>
</dbReference>
<dbReference type="GO" id="GO:0009636">
    <property type="term" value="P:response to toxic substance"/>
    <property type="evidence" value="ECO:0007669"/>
    <property type="project" value="InterPro"/>
</dbReference>
<evidence type="ECO:0000256" key="7">
    <source>
        <dbReference type="SAM" id="SignalP"/>
    </source>
</evidence>